<reference evidence="2" key="1">
    <citation type="submission" date="2023-10" db="EMBL/GenBank/DDBJ databases">
        <authorList>
            <person name="Chen Y."/>
            <person name="Shah S."/>
            <person name="Dougan E. K."/>
            <person name="Thang M."/>
            <person name="Chan C."/>
        </authorList>
    </citation>
    <scope>NUCLEOTIDE SEQUENCE [LARGE SCALE GENOMIC DNA]</scope>
</reference>
<dbReference type="EMBL" id="CAUYUJ010008407">
    <property type="protein sequence ID" value="CAK0823849.1"/>
    <property type="molecule type" value="Genomic_DNA"/>
</dbReference>
<evidence type="ECO:0000313" key="3">
    <source>
        <dbReference type="Proteomes" id="UP001189429"/>
    </source>
</evidence>
<organism evidence="2 3">
    <name type="scientific">Prorocentrum cordatum</name>
    <dbReference type="NCBI Taxonomy" id="2364126"/>
    <lineage>
        <taxon>Eukaryota</taxon>
        <taxon>Sar</taxon>
        <taxon>Alveolata</taxon>
        <taxon>Dinophyceae</taxon>
        <taxon>Prorocentrales</taxon>
        <taxon>Prorocentraceae</taxon>
        <taxon>Prorocentrum</taxon>
    </lineage>
</organism>
<feature type="region of interest" description="Disordered" evidence="1">
    <location>
        <begin position="112"/>
        <end position="136"/>
    </location>
</feature>
<feature type="compositionally biased region" description="Basic residues" evidence="1">
    <location>
        <begin position="1"/>
        <end position="11"/>
    </location>
</feature>
<sequence length="136" mass="15600">RRRRRRRRRRDPRAVAREGSAGRQPPDERGAPAQQGPQDAGRGDRGLRPGPPPGRRRYEVDREDLLDQHVGYYLRHHPEVHAEHTIARKCPGVYDIDGREVTVEWQYAAEPGGQATRGRGTGPLRQPFSDYMEMTE</sequence>
<gene>
    <name evidence="2" type="ORF">PCOR1329_LOCUS24421</name>
</gene>
<evidence type="ECO:0000256" key="1">
    <source>
        <dbReference type="SAM" id="MobiDB-lite"/>
    </source>
</evidence>
<feature type="non-terminal residue" evidence="2">
    <location>
        <position position="1"/>
    </location>
</feature>
<feature type="non-terminal residue" evidence="2">
    <location>
        <position position="136"/>
    </location>
</feature>
<keyword evidence="3" id="KW-1185">Reference proteome</keyword>
<proteinExistence type="predicted"/>
<dbReference type="Proteomes" id="UP001189429">
    <property type="component" value="Unassembled WGS sequence"/>
</dbReference>
<comment type="caution">
    <text evidence="2">The sequence shown here is derived from an EMBL/GenBank/DDBJ whole genome shotgun (WGS) entry which is preliminary data.</text>
</comment>
<protein>
    <submittedName>
        <fullName evidence="2">Uncharacterized protein</fullName>
    </submittedName>
</protein>
<accession>A0ABN9RWU8</accession>
<name>A0ABN9RWU8_9DINO</name>
<evidence type="ECO:0000313" key="2">
    <source>
        <dbReference type="EMBL" id="CAK0823849.1"/>
    </source>
</evidence>
<feature type="region of interest" description="Disordered" evidence="1">
    <location>
        <begin position="1"/>
        <end position="60"/>
    </location>
</feature>